<gene>
    <name evidence="2" type="ORF">EJB05_24410</name>
</gene>
<reference evidence="2 3" key="1">
    <citation type="journal article" date="2019" name="Sci. Rep.">
        <title>A high-quality genome of Eragrostis curvula grass provides insights into Poaceae evolution and supports new strategies to enhance forage quality.</title>
        <authorList>
            <person name="Carballo J."/>
            <person name="Santos B.A.C.M."/>
            <person name="Zappacosta D."/>
            <person name="Garbus I."/>
            <person name="Selva J.P."/>
            <person name="Gallo C.A."/>
            <person name="Diaz A."/>
            <person name="Albertini E."/>
            <person name="Caccamo M."/>
            <person name="Echenique V."/>
        </authorList>
    </citation>
    <scope>NUCLEOTIDE SEQUENCE [LARGE SCALE GENOMIC DNA]</scope>
    <source>
        <strain evidence="3">cv. Victoria</strain>
        <tissue evidence="2">Leaf</tissue>
    </source>
</reference>
<dbReference type="EMBL" id="RWGY01000011">
    <property type="protein sequence ID" value="TVU32668.1"/>
    <property type="molecule type" value="Genomic_DNA"/>
</dbReference>
<evidence type="ECO:0000313" key="2">
    <source>
        <dbReference type="EMBL" id="TVU32668.1"/>
    </source>
</evidence>
<dbReference type="Gramene" id="TVU32668">
    <property type="protein sequence ID" value="TVU32668"/>
    <property type="gene ID" value="EJB05_24410"/>
</dbReference>
<accession>A0A5J9VAK8</accession>
<feature type="region of interest" description="Disordered" evidence="1">
    <location>
        <begin position="1"/>
        <end position="31"/>
    </location>
</feature>
<comment type="caution">
    <text evidence="2">The sequence shown here is derived from an EMBL/GenBank/DDBJ whole genome shotgun (WGS) entry which is preliminary data.</text>
</comment>
<proteinExistence type="predicted"/>
<protein>
    <submittedName>
        <fullName evidence="2">Uncharacterized protein</fullName>
    </submittedName>
</protein>
<evidence type="ECO:0000256" key="1">
    <source>
        <dbReference type="SAM" id="MobiDB-lite"/>
    </source>
</evidence>
<keyword evidence="3" id="KW-1185">Reference proteome</keyword>
<dbReference type="OrthoDB" id="785514at2759"/>
<sequence length="90" mass="9402">MLPSSSPSPAHGMAVALPSDDGMGTGQGNSEVGHNAPGAGCIFSQGWCCFPSFCNVELVDKALAFGKIYDGEGFKYMKESFDNVTSKSCQ</sequence>
<organism evidence="2 3">
    <name type="scientific">Eragrostis curvula</name>
    <name type="common">weeping love grass</name>
    <dbReference type="NCBI Taxonomy" id="38414"/>
    <lineage>
        <taxon>Eukaryota</taxon>
        <taxon>Viridiplantae</taxon>
        <taxon>Streptophyta</taxon>
        <taxon>Embryophyta</taxon>
        <taxon>Tracheophyta</taxon>
        <taxon>Spermatophyta</taxon>
        <taxon>Magnoliopsida</taxon>
        <taxon>Liliopsida</taxon>
        <taxon>Poales</taxon>
        <taxon>Poaceae</taxon>
        <taxon>PACMAD clade</taxon>
        <taxon>Chloridoideae</taxon>
        <taxon>Eragrostideae</taxon>
        <taxon>Eragrostidinae</taxon>
        <taxon>Eragrostis</taxon>
    </lineage>
</organism>
<name>A0A5J9VAK8_9POAL</name>
<dbReference type="AlphaFoldDB" id="A0A5J9VAK8"/>
<dbReference type="Proteomes" id="UP000324897">
    <property type="component" value="Chromosome 1"/>
</dbReference>
<evidence type="ECO:0000313" key="3">
    <source>
        <dbReference type="Proteomes" id="UP000324897"/>
    </source>
</evidence>